<dbReference type="SMART" id="SM00342">
    <property type="entry name" value="HTH_ARAC"/>
    <property type="match status" value="1"/>
</dbReference>
<dbReference type="OrthoDB" id="5582699at2"/>
<protein>
    <submittedName>
        <fullName evidence="5">AraC family transcriptional regulator</fullName>
    </submittedName>
</protein>
<reference evidence="5 6" key="1">
    <citation type="submission" date="2017-01" db="EMBL/GenBank/DDBJ databases">
        <title>Draft genome sequence of Pseudomonas pachastrellae type strain CCUG 46540T from a deep sea.</title>
        <authorList>
            <person name="Gomila M."/>
            <person name="Mulet M."/>
            <person name="Lalucat J."/>
            <person name="Garcia-Valdes E."/>
        </authorList>
    </citation>
    <scope>NUCLEOTIDE SEQUENCE [LARGE SCALE GENOMIC DNA]</scope>
    <source>
        <strain evidence="5 6">CCUG 46540</strain>
    </source>
</reference>
<dbReference type="Proteomes" id="UP000242847">
    <property type="component" value="Unassembled WGS sequence"/>
</dbReference>
<dbReference type="PROSITE" id="PS01124">
    <property type="entry name" value="HTH_ARAC_FAMILY_2"/>
    <property type="match status" value="1"/>
</dbReference>
<comment type="caution">
    <text evidence="5">The sequence shown here is derived from an EMBL/GenBank/DDBJ whole genome shotgun (WGS) entry which is preliminary data.</text>
</comment>
<accession>A0A1S8DI62</accession>
<dbReference type="InterPro" id="IPR009057">
    <property type="entry name" value="Homeodomain-like_sf"/>
</dbReference>
<dbReference type="STRING" id="254161.SAMN05216256_11773"/>
<keyword evidence="1" id="KW-0805">Transcription regulation</keyword>
<dbReference type="Pfam" id="PF12625">
    <property type="entry name" value="Arabinose_bd"/>
    <property type="match status" value="1"/>
</dbReference>
<dbReference type="InterPro" id="IPR032687">
    <property type="entry name" value="AraC-type_N"/>
</dbReference>
<dbReference type="PRINTS" id="PR00032">
    <property type="entry name" value="HTHARAC"/>
</dbReference>
<evidence type="ECO:0000259" key="4">
    <source>
        <dbReference type="PROSITE" id="PS01124"/>
    </source>
</evidence>
<dbReference type="SUPFAM" id="SSF46689">
    <property type="entry name" value="Homeodomain-like"/>
    <property type="match status" value="1"/>
</dbReference>
<dbReference type="Pfam" id="PF12833">
    <property type="entry name" value="HTH_18"/>
    <property type="match status" value="1"/>
</dbReference>
<keyword evidence="6" id="KW-1185">Reference proteome</keyword>
<dbReference type="EMBL" id="MUBC01000015">
    <property type="protein sequence ID" value="ONM44312.1"/>
    <property type="molecule type" value="Genomic_DNA"/>
</dbReference>
<keyword evidence="3" id="KW-0804">Transcription</keyword>
<sequence>MLQAQRTTSSGWASAIGHALAIEGLDIVELFAHAGLDPELLTDPDARIAQDGMTRVWQLAVERSGNPAIGLHMAHVVRPAHFSVVGYSLMSSRSLLEGFNRVVRYQRLIGESADLMLQLEPGQCRIQFAIHGDRLPAAQQSVEAAMAYALAFCRWMTAEPVTPLSATFARPAPSDPAPYAALFQCPIAFDAPSHSLTFSRQLMETPLATANEHLAKLHDRFAGEFLARFESDPVTHQTRQVLCRLLRQGEPKRQAVAAAMNMSTRTLQRRLQEEGVSFQQLLERTRRELALQYLGQPQLTLFEIACMLGFADPSNFFRAFKRWFGLPPGQYREQVLNGDDVDIKE</sequence>
<dbReference type="InterPro" id="IPR018060">
    <property type="entry name" value="HTH_AraC"/>
</dbReference>
<dbReference type="RefSeq" id="WP_083726740.1">
    <property type="nucleotide sequence ID" value="NZ_FOUD01000017.1"/>
</dbReference>
<evidence type="ECO:0000313" key="6">
    <source>
        <dbReference type="Proteomes" id="UP000242847"/>
    </source>
</evidence>
<dbReference type="GO" id="GO:0005829">
    <property type="term" value="C:cytosol"/>
    <property type="evidence" value="ECO:0007669"/>
    <property type="project" value="TreeGrafter"/>
</dbReference>
<dbReference type="PANTHER" id="PTHR47894:SF1">
    <property type="entry name" value="HTH-TYPE TRANSCRIPTIONAL REGULATOR VQSM"/>
    <property type="match status" value="1"/>
</dbReference>
<evidence type="ECO:0000256" key="3">
    <source>
        <dbReference type="ARBA" id="ARBA00023163"/>
    </source>
</evidence>
<dbReference type="Gene3D" id="1.10.10.60">
    <property type="entry name" value="Homeodomain-like"/>
    <property type="match status" value="1"/>
</dbReference>
<keyword evidence="2" id="KW-0238">DNA-binding</keyword>
<dbReference type="InterPro" id="IPR020449">
    <property type="entry name" value="Tscrpt_reg_AraC-type_HTH"/>
</dbReference>
<name>A0A1S8DI62_9GAMM</name>
<dbReference type="PANTHER" id="PTHR47894">
    <property type="entry name" value="HTH-TYPE TRANSCRIPTIONAL REGULATOR GADX"/>
    <property type="match status" value="1"/>
</dbReference>
<gene>
    <name evidence="5" type="ORF">BXT89_08500</name>
</gene>
<evidence type="ECO:0000256" key="2">
    <source>
        <dbReference type="ARBA" id="ARBA00023125"/>
    </source>
</evidence>
<dbReference type="AlphaFoldDB" id="A0A1S8DI62"/>
<organism evidence="5 6">
    <name type="scientific">Halopseudomonas pachastrellae</name>
    <dbReference type="NCBI Taxonomy" id="254161"/>
    <lineage>
        <taxon>Bacteria</taxon>
        <taxon>Pseudomonadati</taxon>
        <taxon>Pseudomonadota</taxon>
        <taxon>Gammaproteobacteria</taxon>
        <taxon>Pseudomonadales</taxon>
        <taxon>Pseudomonadaceae</taxon>
        <taxon>Halopseudomonas</taxon>
    </lineage>
</organism>
<dbReference type="GO" id="GO:0000976">
    <property type="term" value="F:transcription cis-regulatory region binding"/>
    <property type="evidence" value="ECO:0007669"/>
    <property type="project" value="TreeGrafter"/>
</dbReference>
<proteinExistence type="predicted"/>
<dbReference type="GO" id="GO:0003700">
    <property type="term" value="F:DNA-binding transcription factor activity"/>
    <property type="evidence" value="ECO:0007669"/>
    <property type="project" value="InterPro"/>
</dbReference>
<evidence type="ECO:0000313" key="5">
    <source>
        <dbReference type="EMBL" id="ONM44312.1"/>
    </source>
</evidence>
<feature type="domain" description="HTH araC/xylS-type" evidence="4">
    <location>
        <begin position="236"/>
        <end position="334"/>
    </location>
</feature>
<evidence type="ECO:0000256" key="1">
    <source>
        <dbReference type="ARBA" id="ARBA00023015"/>
    </source>
</evidence>